<dbReference type="Pfam" id="PF20012">
    <property type="entry name" value="GAP1-N1"/>
    <property type="match status" value="1"/>
</dbReference>
<comment type="caution">
    <text evidence="1">The sequence shown here is derived from an EMBL/GenBank/DDBJ whole genome shotgun (WGS) entry which is preliminary data.</text>
</comment>
<evidence type="ECO:0008006" key="3">
    <source>
        <dbReference type="Google" id="ProtNLM"/>
    </source>
</evidence>
<dbReference type="RefSeq" id="WP_260784970.1">
    <property type="nucleotide sequence ID" value="NZ_JAOCQI010000003.1"/>
</dbReference>
<sequence length="816" mass="88017">MTMPANATTFPIRASYGERDKTHALLTCSADEAIMPALLLELTDKPPGYVPSGERWWPSVGCGPVGQWWALWWTVPDHNATRGGMVRSEVSLWPLDEVPSIRDLAVEMQALNGGEPLHLVSREVLATVAESLISGNAVTPVFGDLDLWPSLVASLWQRLGPDARMSFAARVAISPPLGGESVSPPWLYAVSEDRINQWPNTAIVPIASAGTGIASRGARWVSGEVDAIIDELIAANVAIGPSLSGVRRISRAADRLESLRQSADARGAIELLRTLCAIAPDRGALVEFKSEGLAALQTTLPTAPIDLVSSVANIRLSELPEQADTLLPSIVESWAAEQLPKTDTADASHFFSLVLTGKAEQWWITSTRAGIKRGIRDGAAIWPSFLLRWLSSSAVESIVEVLGVRSLVLEGKVLATALATAMSQMEYKALLKNARTLQWSRVHALAALSVLPPKEALASQLAFGPDSAFGLEILVDKIPGSVLVENAIETGDKQLLSLVAQRTSMTPDLLAGMDLSKKAWRTLWEFHIEAGGVLWPPNVDRDIQAGEFLASLASEGQGASIVARFARDFAPAALKFPDRSALWSDLERSAAEALATEVARLIVDTANSGLECACPEPGLLPTVHHVAVNGNLGAHGAARLLIWQPQISESGAEDVIACVRYWGETGATALGQVVLDRGWRRIARWLTTQYQRGFTAVLPAIHACSELYTIWELWFVPMAPGASSKPIEHNQLITRVAELGSTLAASRLDELWQRAGGKSGALLHSGTEQERWHDAARKAATGALQDRIMSLVDVLLEDLPHNTDLEALKKIIRDCE</sequence>
<organism evidence="1 2">
    <name type="scientific">Ralstonia mojiangensis</name>
    <dbReference type="NCBI Taxonomy" id="2953895"/>
    <lineage>
        <taxon>Bacteria</taxon>
        <taxon>Pseudomonadati</taxon>
        <taxon>Pseudomonadota</taxon>
        <taxon>Betaproteobacteria</taxon>
        <taxon>Burkholderiales</taxon>
        <taxon>Burkholderiaceae</taxon>
        <taxon>Ralstonia</taxon>
    </lineage>
</organism>
<dbReference type="EMBL" id="JAOCQI010000003">
    <property type="protein sequence ID" value="MCT7313014.1"/>
    <property type="molecule type" value="Genomic_DNA"/>
</dbReference>
<dbReference type="Proteomes" id="UP001164420">
    <property type="component" value="Unassembled WGS sequence"/>
</dbReference>
<proteinExistence type="predicted"/>
<evidence type="ECO:0000313" key="1">
    <source>
        <dbReference type="EMBL" id="MCT7313014.1"/>
    </source>
</evidence>
<evidence type="ECO:0000313" key="2">
    <source>
        <dbReference type="Proteomes" id="UP001164420"/>
    </source>
</evidence>
<accession>A0ABT2LEG5</accession>
<reference evidence="1 2" key="1">
    <citation type="journal article" date="2023" name="Front. Microbiol.">
        <title>Ralstonia chuxiongensis sp. nov., Ralstonia mojiangensis sp. nov., and Ralstonia soli sp. nov., isolated from tobacco fields, are three novel species in the family Burkholderiaceae.</title>
        <authorList>
            <person name="Lu C.H."/>
            <person name="Zhang Y.Y."/>
            <person name="Jiang N."/>
            <person name="Chen W."/>
            <person name="Shao X."/>
            <person name="Zhao Z.M."/>
            <person name="Lu W.L."/>
            <person name="Hu X."/>
            <person name="Xi Y.X."/>
            <person name="Zou S.Y."/>
            <person name="Wei Q.J."/>
            <person name="Lin Z.L."/>
            <person name="Gong L."/>
            <person name="Gai X.T."/>
            <person name="Zhang L.Q."/>
            <person name="Li J.Y."/>
            <person name="Jin Y."/>
            <person name="Xia Z.Y."/>
        </authorList>
    </citation>
    <scope>NUCLEOTIDE SEQUENCE [LARGE SCALE GENOMIC DNA]</scope>
    <source>
        <strain evidence="1 2">22TCJT01-1</strain>
    </source>
</reference>
<protein>
    <recommendedName>
        <fullName evidence="3">DUF4132 domain-containing protein</fullName>
    </recommendedName>
</protein>
<name>A0ABT2LEG5_9RALS</name>
<gene>
    <name evidence="1" type="ORF">N5J06_18735</name>
</gene>
<keyword evidence="2" id="KW-1185">Reference proteome</keyword>